<sequence>MTVPDIRLVPLATGGGGLPFVLGPSLGTRVARVWDGVRPLLADRHPLFGWDLPGHGVSPAATSGFTVDEIAEGVLRAVDDVGLGRFAVAGISLGGLVSLALGLRAPERIVATTMICSLPRLGTAEGWAERAASVRASGTPSLVQGSASRWFAPGFIDASPTVASPLLSDLMDVDDESYALCNEALGAADYRARVRDLAMPLTVIAGELDPVLTLAAAEETAAAARTGSFHVIAGASHLAPVEKPAEVAAILLSEVPL</sequence>
<accession>A0A8J3GQE4</accession>
<dbReference type="Gene3D" id="3.40.50.1820">
    <property type="entry name" value="alpha/beta hydrolase"/>
    <property type="match status" value="1"/>
</dbReference>
<dbReference type="GO" id="GO:0003824">
    <property type="term" value="F:catalytic activity"/>
    <property type="evidence" value="ECO:0007669"/>
    <property type="project" value="UniProtKB-ARBA"/>
</dbReference>
<evidence type="ECO:0000313" key="3">
    <source>
        <dbReference type="Proteomes" id="UP000617531"/>
    </source>
</evidence>
<feature type="domain" description="AB hydrolase-1" evidence="1">
    <location>
        <begin position="26"/>
        <end position="249"/>
    </location>
</feature>
<evidence type="ECO:0000259" key="1">
    <source>
        <dbReference type="Pfam" id="PF12697"/>
    </source>
</evidence>
<gene>
    <name evidence="2" type="ORF">GCM10011600_14810</name>
</gene>
<dbReference type="EMBL" id="BNAI01000002">
    <property type="protein sequence ID" value="GHF14879.1"/>
    <property type="molecule type" value="Genomic_DNA"/>
</dbReference>
<dbReference type="InterPro" id="IPR000073">
    <property type="entry name" value="AB_hydrolase_1"/>
</dbReference>
<reference evidence="2" key="2">
    <citation type="submission" date="2020-09" db="EMBL/GenBank/DDBJ databases">
        <authorList>
            <person name="Sun Q."/>
            <person name="Zhou Y."/>
        </authorList>
    </citation>
    <scope>NUCLEOTIDE SEQUENCE</scope>
    <source>
        <strain evidence="2">CGMCC 1.16548</strain>
    </source>
</reference>
<comment type="caution">
    <text evidence="2">The sequence shown here is derived from an EMBL/GenBank/DDBJ whole genome shotgun (WGS) entry which is preliminary data.</text>
</comment>
<proteinExistence type="predicted"/>
<evidence type="ECO:0000313" key="2">
    <source>
        <dbReference type="EMBL" id="GHF14879.1"/>
    </source>
</evidence>
<dbReference type="InterPro" id="IPR050266">
    <property type="entry name" value="AB_hydrolase_sf"/>
</dbReference>
<keyword evidence="3" id="KW-1185">Reference proteome</keyword>
<dbReference type="InterPro" id="IPR029058">
    <property type="entry name" value="AB_hydrolase_fold"/>
</dbReference>
<dbReference type="RefSeq" id="WP_191282821.1">
    <property type="nucleotide sequence ID" value="NZ_BNAI01000002.1"/>
</dbReference>
<dbReference type="AlphaFoldDB" id="A0A8J3GQE4"/>
<dbReference type="PANTHER" id="PTHR43798">
    <property type="entry name" value="MONOACYLGLYCEROL LIPASE"/>
    <property type="match status" value="1"/>
</dbReference>
<reference evidence="2" key="1">
    <citation type="journal article" date="2014" name="Int. J. Syst. Evol. Microbiol.">
        <title>Complete genome sequence of Corynebacterium casei LMG S-19264T (=DSM 44701T), isolated from a smear-ripened cheese.</title>
        <authorList>
            <consortium name="US DOE Joint Genome Institute (JGI-PGF)"/>
            <person name="Walter F."/>
            <person name="Albersmeier A."/>
            <person name="Kalinowski J."/>
            <person name="Ruckert C."/>
        </authorList>
    </citation>
    <scope>NUCLEOTIDE SEQUENCE</scope>
    <source>
        <strain evidence="2">CGMCC 1.16548</strain>
    </source>
</reference>
<protein>
    <recommendedName>
        <fullName evidence="1">AB hydrolase-1 domain-containing protein</fullName>
    </recommendedName>
</protein>
<organism evidence="2 3">
    <name type="scientific">Pseudolysinimonas yzui</name>
    <dbReference type="NCBI Taxonomy" id="2708254"/>
    <lineage>
        <taxon>Bacteria</taxon>
        <taxon>Bacillati</taxon>
        <taxon>Actinomycetota</taxon>
        <taxon>Actinomycetes</taxon>
        <taxon>Micrococcales</taxon>
        <taxon>Microbacteriaceae</taxon>
        <taxon>Pseudolysinimonas</taxon>
    </lineage>
</organism>
<name>A0A8J3GQE4_9MICO</name>
<dbReference type="SUPFAM" id="SSF53474">
    <property type="entry name" value="alpha/beta-Hydrolases"/>
    <property type="match status" value="1"/>
</dbReference>
<dbReference type="Proteomes" id="UP000617531">
    <property type="component" value="Unassembled WGS sequence"/>
</dbReference>
<dbReference type="Pfam" id="PF12697">
    <property type="entry name" value="Abhydrolase_6"/>
    <property type="match status" value="1"/>
</dbReference>
<dbReference type="PRINTS" id="PR00111">
    <property type="entry name" value="ABHYDROLASE"/>
</dbReference>